<dbReference type="AlphaFoldDB" id="W0F695"/>
<proteinExistence type="predicted"/>
<evidence type="ECO:0000313" key="1">
    <source>
        <dbReference type="EMBL" id="AHF16979.1"/>
    </source>
</evidence>
<dbReference type="RefSeq" id="WP_008582448.1">
    <property type="nucleotide sequence ID" value="NZ_CP007035.1"/>
</dbReference>
<dbReference type="OrthoDB" id="1122197at2"/>
<gene>
    <name evidence="1" type="ORF">NIASO_20905</name>
</gene>
<dbReference type="HOGENOM" id="CLU_141598_0_0_10"/>
<sequence>MNPIKKISILTALVLFLAACSSKTEKQGNKAPVPATASITETATPVAGNYKKGDPVPPNLVCMVNDAFMGKEQLAVPLNGKTYYGCCEMCKSRIPNDPSVRKATDPQSGKTIDKATAYIVMTGAEGAVTYFENEQSYKNFIEK</sequence>
<dbReference type="Proteomes" id="UP000003586">
    <property type="component" value="Chromosome"/>
</dbReference>
<protein>
    <submittedName>
        <fullName evidence="1">MlpB protein</fullName>
    </submittedName>
</protein>
<reference evidence="1 2" key="1">
    <citation type="submission" date="2013-12" db="EMBL/GenBank/DDBJ databases">
        <authorList>
            <consortium name="DOE Joint Genome Institute"/>
            <person name="Eisen J."/>
            <person name="Huntemann M."/>
            <person name="Han J."/>
            <person name="Chen A."/>
            <person name="Kyrpides N."/>
            <person name="Mavromatis K."/>
            <person name="Markowitz V."/>
            <person name="Palaniappan K."/>
            <person name="Ivanova N."/>
            <person name="Schaumberg A."/>
            <person name="Pati A."/>
            <person name="Liolios K."/>
            <person name="Nordberg H.P."/>
            <person name="Cantor M.N."/>
            <person name="Hua S.X."/>
            <person name="Woyke T."/>
        </authorList>
    </citation>
    <scope>NUCLEOTIDE SEQUENCE [LARGE SCALE GENOMIC DNA]</scope>
    <source>
        <strain evidence="2">DSM 19437</strain>
    </source>
</reference>
<dbReference type="KEGG" id="nso:NIASO_20905"/>
<keyword evidence="2" id="KW-1185">Reference proteome</keyword>
<dbReference type="PROSITE" id="PS51257">
    <property type="entry name" value="PROKAR_LIPOPROTEIN"/>
    <property type="match status" value="1"/>
</dbReference>
<dbReference type="EMBL" id="CP007035">
    <property type="protein sequence ID" value="AHF16979.1"/>
    <property type="molecule type" value="Genomic_DNA"/>
</dbReference>
<evidence type="ECO:0000313" key="2">
    <source>
        <dbReference type="Proteomes" id="UP000003586"/>
    </source>
</evidence>
<dbReference type="STRING" id="929713.NIASO_20905"/>
<accession>W0F695</accession>
<name>W0F695_9BACT</name>
<dbReference type="eggNOG" id="COG3350">
    <property type="taxonomic scope" value="Bacteria"/>
</dbReference>
<organism evidence="1 2">
    <name type="scientific">Niabella soli DSM 19437</name>
    <dbReference type="NCBI Taxonomy" id="929713"/>
    <lineage>
        <taxon>Bacteria</taxon>
        <taxon>Pseudomonadati</taxon>
        <taxon>Bacteroidota</taxon>
        <taxon>Chitinophagia</taxon>
        <taxon>Chitinophagales</taxon>
        <taxon>Chitinophagaceae</taxon>
        <taxon>Niabella</taxon>
    </lineage>
</organism>